<dbReference type="Pfam" id="PF05721">
    <property type="entry name" value="PhyH"/>
    <property type="match status" value="1"/>
</dbReference>
<dbReference type="GO" id="GO:0051213">
    <property type="term" value="F:dioxygenase activity"/>
    <property type="evidence" value="ECO:0007669"/>
    <property type="project" value="UniProtKB-KW"/>
</dbReference>
<dbReference type="PANTHER" id="PTHR20883">
    <property type="entry name" value="PHYTANOYL-COA DIOXYGENASE DOMAIN CONTAINING 1"/>
    <property type="match status" value="1"/>
</dbReference>
<evidence type="ECO:0000313" key="2">
    <source>
        <dbReference type="EMBL" id="WNE98148.1"/>
    </source>
</evidence>
<dbReference type="InterPro" id="IPR008775">
    <property type="entry name" value="Phytyl_CoA_dOase-like"/>
</dbReference>
<dbReference type="Proteomes" id="UP001305606">
    <property type="component" value="Chromosome"/>
</dbReference>
<keyword evidence="2" id="KW-0223">Dioxygenase</keyword>
<protein>
    <submittedName>
        <fullName evidence="2">Phytanoyl-CoA dioxygenase family protein</fullName>
    </submittedName>
</protein>
<evidence type="ECO:0000256" key="1">
    <source>
        <dbReference type="SAM" id="MobiDB-lite"/>
    </source>
</evidence>
<feature type="compositionally biased region" description="Polar residues" evidence="1">
    <location>
        <begin position="180"/>
        <end position="191"/>
    </location>
</feature>
<dbReference type="PANTHER" id="PTHR20883:SF49">
    <property type="entry name" value="PHYTANOYL-COA DIOXYGENASE"/>
    <property type="match status" value="1"/>
</dbReference>
<reference evidence="2 3" key="1">
    <citation type="submission" date="2023-02" db="EMBL/GenBank/DDBJ databases">
        <title>Streptomyces sp. SCA4-21 with antifungal activity against Fusarium oxysporum f. sp. cubense, Streptomyces sp. SCA2-17 with antifungal activity against Fusarium oxysporum f. sp. cubense.</title>
        <authorList>
            <person name="Qi D."/>
        </authorList>
    </citation>
    <scope>NUCLEOTIDE SEQUENCE [LARGE SCALE GENOMIC DNA]</scope>
    <source>
        <strain evidence="2 3">SCA4-21</strain>
    </source>
</reference>
<name>A0ABY9V3A2_9ACTN</name>
<dbReference type="SUPFAM" id="SSF51197">
    <property type="entry name" value="Clavaminate synthase-like"/>
    <property type="match status" value="1"/>
</dbReference>
<gene>
    <name evidence="2" type="ORF">PS467_23895</name>
</gene>
<sequence length="327" mass="35509">MTVQAPEAPLRELTNEEVAAYREDGAIRASGLFSEEWVARITEAVDYVLANPSVLAQATADFSEGKANGDAFMWKTHEAFRDFVFRSPASRVAQRLFGSQTVTAFYDQVFTKPRGTAKPTPFHEDATSFPIDGDQVCAMWIALDHCGPETAALTVVRGSHRWERDRAPVTSSLMHRAMQAGQTTPEAGTTPESGAGAESGGGARSETRRDVLTWDEEDLLAWDLAPGDAVIFHPAALHGSTGTAPAHGRRAFVSRWLGDGVTFQPKKGVMPILWDPGLEPGEPMGGPLFPRVLPTVDFGTGKGADQWEAQQPDPERLGHFLRRIGRG</sequence>
<keyword evidence="2" id="KW-0560">Oxidoreductase</keyword>
<accession>A0ABY9V3A2</accession>
<dbReference type="RefSeq" id="WP_311036958.1">
    <property type="nucleotide sequence ID" value="NZ_CP117522.1"/>
</dbReference>
<keyword evidence="3" id="KW-1185">Reference proteome</keyword>
<proteinExistence type="predicted"/>
<dbReference type="EMBL" id="CP117522">
    <property type="protein sequence ID" value="WNE98148.1"/>
    <property type="molecule type" value="Genomic_DNA"/>
</dbReference>
<feature type="region of interest" description="Disordered" evidence="1">
    <location>
        <begin position="177"/>
        <end position="207"/>
    </location>
</feature>
<dbReference type="Gene3D" id="2.60.120.620">
    <property type="entry name" value="q2cbj1_9rhob like domain"/>
    <property type="match status" value="1"/>
</dbReference>
<organism evidence="2 3">
    <name type="scientific">Streptomyces luomodiensis</name>
    <dbReference type="NCBI Taxonomy" id="3026192"/>
    <lineage>
        <taxon>Bacteria</taxon>
        <taxon>Bacillati</taxon>
        <taxon>Actinomycetota</taxon>
        <taxon>Actinomycetes</taxon>
        <taxon>Kitasatosporales</taxon>
        <taxon>Streptomycetaceae</taxon>
        <taxon>Streptomyces</taxon>
    </lineage>
</organism>
<evidence type="ECO:0000313" key="3">
    <source>
        <dbReference type="Proteomes" id="UP001305606"/>
    </source>
</evidence>